<proteinExistence type="inferred from homology"/>
<keyword evidence="4 5" id="KW-0687">Ribonucleoprotein</keyword>
<dbReference type="SUPFAM" id="SSF50715">
    <property type="entry name" value="Ribosomal protein L25-like"/>
    <property type="match status" value="1"/>
</dbReference>
<dbReference type="Pfam" id="PF01386">
    <property type="entry name" value="Ribosomal_L25p"/>
    <property type="match status" value="1"/>
</dbReference>
<dbReference type="InterPro" id="IPR029751">
    <property type="entry name" value="Ribosomal_L25_dom"/>
</dbReference>
<dbReference type="InterPro" id="IPR020057">
    <property type="entry name" value="Ribosomal_bL25_b-dom"/>
</dbReference>
<evidence type="ECO:0000256" key="4">
    <source>
        <dbReference type="ARBA" id="ARBA00023274"/>
    </source>
</evidence>
<comment type="function">
    <text evidence="5">This is one of the proteins that binds to the 5S RNA in the ribosome where it forms part of the central protuberance.</text>
</comment>
<comment type="subunit">
    <text evidence="5">Part of the 50S ribosomal subunit; part of the 5S rRNA/L5/L18/L25 subcomplex. Contacts the 5S rRNA. Binds to the 5S rRNA independently of L5 and L18.</text>
</comment>
<dbReference type="CDD" id="cd00495">
    <property type="entry name" value="Ribosomal_L25_TL5_CTC"/>
    <property type="match status" value="1"/>
</dbReference>
<dbReference type="InterPro" id="IPR020056">
    <property type="entry name" value="Rbsml_bL25/Gln-tRNA_synth_N"/>
</dbReference>
<accession>A0A832M5S8</accession>
<dbReference type="InterPro" id="IPR011035">
    <property type="entry name" value="Ribosomal_bL25/Gln-tRNA_synth"/>
</dbReference>
<evidence type="ECO:0000256" key="3">
    <source>
        <dbReference type="ARBA" id="ARBA00022980"/>
    </source>
</evidence>
<feature type="domain" description="Large ribosomal subunit protein bL25 L25" evidence="6">
    <location>
        <begin position="5"/>
        <end position="93"/>
    </location>
</feature>
<evidence type="ECO:0000259" key="6">
    <source>
        <dbReference type="Pfam" id="PF01386"/>
    </source>
</evidence>
<protein>
    <recommendedName>
        <fullName evidence="5">Large ribosomal subunit protein bL25</fullName>
    </recommendedName>
    <alternativeName>
        <fullName evidence="5">General stress protein CTC</fullName>
    </alternativeName>
</protein>
<name>A0A832M5S8_9CYAN</name>
<dbReference type="NCBIfam" id="TIGR00731">
    <property type="entry name" value="bL25_bact_ctc"/>
    <property type="match status" value="1"/>
</dbReference>
<keyword evidence="2 5" id="KW-0694">RNA-binding</keyword>
<sequence>MELTIECQARPEGSKPNALRRSGKLPAVLYGHQGNESISLVLDAKEAELLLRNASINNSLIQVSIPEKSWNGKALLREVQTHPWRGTPYHISFFAVADHGDLEVDVPLHFVGTPKGVKVSGGSLDPSMNSLHVRCVAEKIPDQIEIDVSDLDVGESLQVGQLTLPEGVEALNDSGRVVVSVLPGGS</sequence>
<dbReference type="PANTHER" id="PTHR33284">
    <property type="entry name" value="RIBOSOMAL PROTEIN L25/GLN-TRNA SYNTHETASE, ANTI-CODON-BINDING DOMAIN-CONTAINING PROTEIN"/>
    <property type="match status" value="1"/>
</dbReference>
<feature type="domain" description="Large ribosomal subunit protein bL25 beta" evidence="7">
    <location>
        <begin position="102"/>
        <end position="182"/>
    </location>
</feature>
<organism evidence="8">
    <name type="scientific">Oscillatoriales cyanobacterium SpSt-402</name>
    <dbReference type="NCBI Taxonomy" id="2282168"/>
    <lineage>
        <taxon>Bacteria</taxon>
        <taxon>Bacillati</taxon>
        <taxon>Cyanobacteriota</taxon>
        <taxon>Cyanophyceae</taxon>
        <taxon>Oscillatoriophycideae</taxon>
        <taxon>Oscillatoriales</taxon>
    </lineage>
</organism>
<comment type="similarity">
    <text evidence="5">Belongs to the bacterial ribosomal protein bL25 family. CTC subfamily.</text>
</comment>
<keyword evidence="1 5" id="KW-0699">rRNA-binding</keyword>
<dbReference type="GO" id="GO:0022625">
    <property type="term" value="C:cytosolic large ribosomal subunit"/>
    <property type="evidence" value="ECO:0007669"/>
    <property type="project" value="TreeGrafter"/>
</dbReference>
<dbReference type="HAMAP" id="MF_01334">
    <property type="entry name" value="Ribosomal_bL25_CTC"/>
    <property type="match status" value="1"/>
</dbReference>
<dbReference type="Pfam" id="PF14693">
    <property type="entry name" value="Ribosomal_TL5_C"/>
    <property type="match status" value="1"/>
</dbReference>
<dbReference type="InterPro" id="IPR001021">
    <property type="entry name" value="Ribosomal_bL25_long"/>
</dbReference>
<dbReference type="InterPro" id="IPR037121">
    <property type="entry name" value="Ribosomal_bL25_C"/>
</dbReference>
<evidence type="ECO:0000256" key="1">
    <source>
        <dbReference type="ARBA" id="ARBA00022730"/>
    </source>
</evidence>
<dbReference type="PANTHER" id="PTHR33284:SF1">
    <property type="entry name" value="RIBOSOMAL PROTEIN L25_GLN-TRNA SYNTHETASE, ANTI-CODON-BINDING DOMAIN-CONTAINING PROTEIN"/>
    <property type="match status" value="1"/>
</dbReference>
<evidence type="ECO:0000256" key="2">
    <source>
        <dbReference type="ARBA" id="ARBA00022884"/>
    </source>
</evidence>
<keyword evidence="3 5" id="KW-0689">Ribosomal protein</keyword>
<evidence type="ECO:0000313" key="8">
    <source>
        <dbReference type="EMBL" id="HGW94581.1"/>
    </source>
</evidence>
<comment type="caution">
    <text evidence="8">The sequence shown here is derived from an EMBL/GenBank/DDBJ whole genome shotgun (WGS) entry which is preliminary data.</text>
</comment>
<dbReference type="GO" id="GO:0006412">
    <property type="term" value="P:translation"/>
    <property type="evidence" value="ECO:0007669"/>
    <property type="project" value="UniProtKB-UniRule"/>
</dbReference>
<dbReference type="EMBL" id="DSRD01000619">
    <property type="protein sequence ID" value="HGW94581.1"/>
    <property type="molecule type" value="Genomic_DNA"/>
</dbReference>
<dbReference type="InterPro" id="IPR020930">
    <property type="entry name" value="Ribosomal_uL5_bac-type"/>
</dbReference>
<dbReference type="NCBIfam" id="NF004139">
    <property type="entry name" value="PRK05618.4-2"/>
    <property type="match status" value="1"/>
</dbReference>
<gene>
    <name evidence="5" type="primary">rplY</name>
    <name evidence="5" type="synonym">ctc</name>
    <name evidence="8" type="ORF">ENR47_09905</name>
</gene>
<dbReference type="GO" id="GO:0003735">
    <property type="term" value="F:structural constituent of ribosome"/>
    <property type="evidence" value="ECO:0007669"/>
    <property type="project" value="InterPro"/>
</dbReference>
<dbReference type="Gene3D" id="2.170.120.20">
    <property type="entry name" value="Ribosomal protein L25, beta domain"/>
    <property type="match status" value="1"/>
</dbReference>
<reference evidence="8" key="1">
    <citation type="journal article" date="2020" name="mSystems">
        <title>Genome- and Community-Level Interaction Insights into Carbon Utilization and Element Cycling Functions of Hydrothermarchaeota in Hydrothermal Sediment.</title>
        <authorList>
            <person name="Zhou Z."/>
            <person name="Liu Y."/>
            <person name="Xu W."/>
            <person name="Pan J."/>
            <person name="Luo Z.H."/>
            <person name="Li M."/>
        </authorList>
    </citation>
    <scope>NUCLEOTIDE SEQUENCE [LARGE SCALE GENOMIC DNA]</scope>
    <source>
        <strain evidence="8">SpSt-402</strain>
    </source>
</reference>
<dbReference type="NCBIfam" id="NF004612">
    <property type="entry name" value="PRK05943.1"/>
    <property type="match status" value="1"/>
</dbReference>
<evidence type="ECO:0000259" key="7">
    <source>
        <dbReference type="Pfam" id="PF14693"/>
    </source>
</evidence>
<evidence type="ECO:0000256" key="5">
    <source>
        <dbReference type="HAMAP-Rule" id="MF_01334"/>
    </source>
</evidence>
<dbReference type="AlphaFoldDB" id="A0A832M5S8"/>
<dbReference type="Gene3D" id="2.40.240.10">
    <property type="entry name" value="Ribosomal Protein L25, Chain P"/>
    <property type="match status" value="1"/>
</dbReference>
<dbReference type="GO" id="GO:0008097">
    <property type="term" value="F:5S rRNA binding"/>
    <property type="evidence" value="ECO:0007669"/>
    <property type="project" value="InterPro"/>
</dbReference>